<feature type="domain" description="HAT C-terminal dimerisation" evidence="7">
    <location>
        <begin position="667"/>
        <end position="745"/>
    </location>
</feature>
<dbReference type="InterPro" id="IPR008906">
    <property type="entry name" value="HATC_C_dom"/>
</dbReference>
<organism evidence="8 9">
    <name type="scientific">Neodiprion lecontei</name>
    <name type="common">Redheaded pine sawfly</name>
    <dbReference type="NCBI Taxonomy" id="441921"/>
    <lineage>
        <taxon>Eukaryota</taxon>
        <taxon>Metazoa</taxon>
        <taxon>Ecdysozoa</taxon>
        <taxon>Arthropoda</taxon>
        <taxon>Hexapoda</taxon>
        <taxon>Insecta</taxon>
        <taxon>Pterygota</taxon>
        <taxon>Neoptera</taxon>
        <taxon>Endopterygota</taxon>
        <taxon>Hymenoptera</taxon>
        <taxon>Tenthredinoidea</taxon>
        <taxon>Diprionidae</taxon>
        <taxon>Diprioninae</taxon>
        <taxon>Neodiprion</taxon>
    </lineage>
</organism>
<dbReference type="Pfam" id="PF05699">
    <property type="entry name" value="Dimer_Tnp_hAT"/>
    <property type="match status" value="1"/>
</dbReference>
<evidence type="ECO:0000256" key="3">
    <source>
        <dbReference type="ARBA" id="ARBA00022771"/>
    </source>
</evidence>
<protein>
    <submittedName>
        <fullName evidence="9">E3 SUMO-protein ligase ZBED1-like</fullName>
    </submittedName>
</protein>
<gene>
    <name evidence="9" type="primary">LOC124293231</name>
</gene>
<evidence type="ECO:0000259" key="7">
    <source>
        <dbReference type="Pfam" id="PF05699"/>
    </source>
</evidence>
<keyword evidence="5" id="KW-0539">Nucleus</keyword>
<feature type="compositionally biased region" description="Polar residues" evidence="6">
    <location>
        <begin position="1"/>
        <end position="11"/>
    </location>
</feature>
<evidence type="ECO:0000256" key="1">
    <source>
        <dbReference type="ARBA" id="ARBA00004123"/>
    </source>
</evidence>
<dbReference type="SUPFAM" id="SSF53098">
    <property type="entry name" value="Ribonuclease H-like"/>
    <property type="match status" value="1"/>
</dbReference>
<dbReference type="GeneID" id="124293231"/>
<dbReference type="InterPro" id="IPR012337">
    <property type="entry name" value="RNaseH-like_sf"/>
</dbReference>
<proteinExistence type="predicted"/>
<evidence type="ECO:0000313" key="8">
    <source>
        <dbReference type="Proteomes" id="UP000829291"/>
    </source>
</evidence>
<sequence>MNQHQQQSANESIPLATDEGSSSSRGGFRGRGRGGPSRNGKGRGGGSKPKPLPGPIATAPKPEIGSKPQPKKLSTVETTPKNDPMWLDFDAGFEGLVPYAARNDFADSFDGFIPLVERQYDVIHTVDKSFAKFVSKSMFTWYCTQHLYARKVAIKAHQGETFNEDRLLSYVKSANYPVPTPVDEYLRSVEDTQDNASTKYRITFPTWPYRTGSEALFSTPKRAKLSIGAAFSRVSAYAPNGDKSKQITQTIAEMITRDSLPYSMVEGIGFKKLMKTVAPLYNVPCRKTITELIDTKYEEKKTIIKQKLKSIKNICLTIDEWKDMQLRSFLGVTVHFIENYEMQSMSIACEPLHENHTGEYLSEMILKVCGDWDLSIEKIVSVTTDNGSNIVKAVEISFGRAKHIRCVAHTLNLVVDNSVKSTEVKLFLDKVRKIVTWFHQSGVGAEELRQLQTQEKIPDGKVKHLVGDVSTRWNSQLLMIERFILMSSTIGSILLKHPNAPQMLQANEIVVLKEIEKVLRPFHDVTEKMSAEKYVTASKAIPMIKCLRILLDATTIDSDLANQLKYSLQTELIKRFENIQKVHLFSVATFLDPRFKKIYLDEPLSLSKTIDYTNRYLSLNMRNDDVLAVTHSESSVSSEVTVNGQDIWKVHHEKIVSANTSTTKNTELDLYIAAPLSNLEVDPLNVWKNYEGTFPKLTNLAVKHLSVMATSAPAERLFSKAGNILRKTRNRILGKRLPKLLFLNSLTEDLWQ</sequence>
<reference evidence="9" key="1">
    <citation type="submission" date="2025-08" db="UniProtKB">
        <authorList>
            <consortium name="RefSeq"/>
        </authorList>
    </citation>
    <scope>IDENTIFICATION</scope>
    <source>
        <tissue evidence="9">Thorax and Abdomen</tissue>
    </source>
</reference>
<keyword evidence="8" id="KW-1185">Reference proteome</keyword>
<comment type="subcellular location">
    <subcellularLocation>
        <location evidence="1">Nucleus</location>
    </subcellularLocation>
</comment>
<evidence type="ECO:0000313" key="9">
    <source>
        <dbReference type="RefSeq" id="XP_046589238.1"/>
    </source>
</evidence>
<keyword evidence="2" id="KW-0479">Metal-binding</keyword>
<evidence type="ECO:0000256" key="2">
    <source>
        <dbReference type="ARBA" id="ARBA00022723"/>
    </source>
</evidence>
<feature type="region of interest" description="Disordered" evidence="6">
    <location>
        <begin position="1"/>
        <end position="81"/>
    </location>
</feature>
<keyword evidence="3" id="KW-0863">Zinc-finger</keyword>
<dbReference type="PANTHER" id="PTHR46481:SF10">
    <property type="entry name" value="ZINC FINGER BED DOMAIN-CONTAINING PROTEIN 39"/>
    <property type="match status" value="1"/>
</dbReference>
<feature type="compositionally biased region" description="Gly residues" evidence="6">
    <location>
        <begin position="27"/>
        <end position="47"/>
    </location>
</feature>
<keyword evidence="4" id="KW-0862">Zinc</keyword>
<dbReference type="RefSeq" id="XP_046589238.1">
    <property type="nucleotide sequence ID" value="XM_046733282.1"/>
</dbReference>
<dbReference type="InterPro" id="IPR052035">
    <property type="entry name" value="ZnF_BED_domain_contain"/>
</dbReference>
<dbReference type="SUPFAM" id="SSF140996">
    <property type="entry name" value="Hermes dimerisation domain"/>
    <property type="match status" value="1"/>
</dbReference>
<dbReference type="Gene3D" id="1.10.10.1070">
    <property type="entry name" value="Zinc finger, BED domain-containing"/>
    <property type="match status" value="1"/>
</dbReference>
<evidence type="ECO:0000256" key="6">
    <source>
        <dbReference type="SAM" id="MobiDB-lite"/>
    </source>
</evidence>
<dbReference type="Proteomes" id="UP000829291">
    <property type="component" value="Chromosome 3"/>
</dbReference>
<name>A0ABM3FMM1_NEOLC</name>
<accession>A0ABM3FMM1</accession>
<evidence type="ECO:0000256" key="5">
    <source>
        <dbReference type="ARBA" id="ARBA00023242"/>
    </source>
</evidence>
<evidence type="ECO:0000256" key="4">
    <source>
        <dbReference type="ARBA" id="ARBA00022833"/>
    </source>
</evidence>
<dbReference type="PANTHER" id="PTHR46481">
    <property type="entry name" value="ZINC FINGER BED DOMAIN-CONTAINING PROTEIN 4"/>
    <property type="match status" value="1"/>
</dbReference>